<evidence type="ECO:0000256" key="7">
    <source>
        <dbReference type="ARBA" id="ARBA00022840"/>
    </source>
</evidence>
<dbReference type="FunFam" id="3.80.10.10:FF:000691">
    <property type="entry name" value="Putative LRR receptor-like serine/threonine-protein kinase"/>
    <property type="match status" value="1"/>
</dbReference>
<keyword evidence="14" id="KW-1185">Reference proteome</keyword>
<dbReference type="GO" id="GO:0004674">
    <property type="term" value="F:protein serine/threonine kinase activity"/>
    <property type="evidence" value="ECO:0007669"/>
    <property type="project" value="UniProtKB-EC"/>
</dbReference>
<dbReference type="AlphaFoldDB" id="A0A0D9X6N3"/>
<evidence type="ECO:0000256" key="2">
    <source>
        <dbReference type="ARBA" id="ARBA00022614"/>
    </source>
</evidence>
<feature type="chain" id="PRO_5002349510" description="Leucine-rich repeat-containing N-terminal plant-type domain-containing protein" evidence="11">
    <location>
        <begin position="22"/>
        <end position="755"/>
    </location>
</feature>
<name>A0A0D9X6N3_9ORYZ</name>
<dbReference type="SMART" id="SM00369">
    <property type="entry name" value="LRR_TYP"/>
    <property type="match status" value="5"/>
</dbReference>
<keyword evidence="3" id="KW-0812">Transmembrane</keyword>
<dbReference type="eggNOG" id="ENOG502QQCM">
    <property type="taxonomic scope" value="Eukaryota"/>
</dbReference>
<dbReference type="InterPro" id="IPR013210">
    <property type="entry name" value="LRR_N_plant-typ"/>
</dbReference>
<evidence type="ECO:0000256" key="1">
    <source>
        <dbReference type="ARBA" id="ARBA00004167"/>
    </source>
</evidence>
<organism evidence="13 14">
    <name type="scientific">Leersia perrieri</name>
    <dbReference type="NCBI Taxonomy" id="77586"/>
    <lineage>
        <taxon>Eukaryota</taxon>
        <taxon>Viridiplantae</taxon>
        <taxon>Streptophyta</taxon>
        <taxon>Embryophyta</taxon>
        <taxon>Tracheophyta</taxon>
        <taxon>Spermatophyta</taxon>
        <taxon>Magnoliopsida</taxon>
        <taxon>Liliopsida</taxon>
        <taxon>Poales</taxon>
        <taxon>Poaceae</taxon>
        <taxon>BOP clade</taxon>
        <taxon>Oryzoideae</taxon>
        <taxon>Oryzeae</taxon>
        <taxon>Oryzinae</taxon>
        <taxon>Leersia</taxon>
    </lineage>
</organism>
<keyword evidence="9" id="KW-0472">Membrane</keyword>
<feature type="domain" description="Leucine-rich repeat-containing N-terminal plant-type" evidence="12">
    <location>
        <begin position="23"/>
        <end position="65"/>
    </location>
</feature>
<dbReference type="EnsemblPlants" id="LPERR08G08960.1">
    <property type="protein sequence ID" value="LPERR08G08960.1"/>
    <property type="gene ID" value="LPERR08G08960"/>
</dbReference>
<dbReference type="GO" id="GO:0005524">
    <property type="term" value="F:ATP binding"/>
    <property type="evidence" value="ECO:0007669"/>
    <property type="project" value="UniProtKB-KW"/>
</dbReference>
<evidence type="ECO:0000256" key="8">
    <source>
        <dbReference type="ARBA" id="ARBA00022989"/>
    </source>
</evidence>
<dbReference type="Pfam" id="PF00560">
    <property type="entry name" value="LRR_1"/>
    <property type="match status" value="6"/>
</dbReference>
<evidence type="ECO:0000313" key="13">
    <source>
        <dbReference type="EnsemblPlants" id="LPERR08G08960.1"/>
    </source>
</evidence>
<dbReference type="Gramene" id="LPERR08G08960.1">
    <property type="protein sequence ID" value="LPERR08G08960.1"/>
    <property type="gene ID" value="LPERR08G08960"/>
</dbReference>
<dbReference type="PROSITE" id="PS51450">
    <property type="entry name" value="LRR"/>
    <property type="match status" value="1"/>
</dbReference>
<evidence type="ECO:0000256" key="4">
    <source>
        <dbReference type="ARBA" id="ARBA00022729"/>
    </source>
</evidence>
<dbReference type="SUPFAM" id="SSF52047">
    <property type="entry name" value="RNI-like"/>
    <property type="match status" value="1"/>
</dbReference>
<keyword evidence="7" id="KW-0067">ATP-binding</keyword>
<reference evidence="13 14" key="1">
    <citation type="submission" date="2012-08" db="EMBL/GenBank/DDBJ databases">
        <title>Oryza genome evolution.</title>
        <authorList>
            <person name="Wing R.A."/>
        </authorList>
    </citation>
    <scope>NUCLEOTIDE SEQUENCE</scope>
</reference>
<dbReference type="FunFam" id="3.80.10.10:FF:000383">
    <property type="entry name" value="Leucine-rich repeat receptor protein kinase EMS1"/>
    <property type="match status" value="1"/>
</dbReference>
<dbReference type="Pfam" id="PF13855">
    <property type="entry name" value="LRR_8"/>
    <property type="match status" value="1"/>
</dbReference>
<evidence type="ECO:0000256" key="9">
    <source>
        <dbReference type="ARBA" id="ARBA00023136"/>
    </source>
</evidence>
<dbReference type="GO" id="GO:0016020">
    <property type="term" value="C:membrane"/>
    <property type="evidence" value="ECO:0007669"/>
    <property type="project" value="UniProtKB-SubCell"/>
</dbReference>
<protein>
    <recommendedName>
        <fullName evidence="12">Leucine-rich repeat-containing N-terminal plant-type domain-containing protein</fullName>
    </recommendedName>
</protein>
<dbReference type="PANTHER" id="PTHR48053">
    <property type="entry name" value="LEUCINE RICH REPEAT FAMILY PROTEIN, EXPRESSED"/>
    <property type="match status" value="1"/>
</dbReference>
<feature type="signal peptide" evidence="11">
    <location>
        <begin position="1"/>
        <end position="21"/>
    </location>
</feature>
<dbReference type="Gene3D" id="3.80.10.10">
    <property type="entry name" value="Ribonuclease Inhibitor"/>
    <property type="match status" value="4"/>
</dbReference>
<keyword evidence="5" id="KW-0677">Repeat</keyword>
<keyword evidence="4 11" id="KW-0732">Signal</keyword>
<evidence type="ECO:0000256" key="6">
    <source>
        <dbReference type="ARBA" id="ARBA00022741"/>
    </source>
</evidence>
<keyword evidence="2" id="KW-0433">Leucine-rich repeat</keyword>
<dbReference type="STRING" id="77586.A0A0D9X6N3"/>
<proteinExistence type="predicted"/>
<accession>A0A0D9X6N3</accession>
<keyword evidence="10" id="KW-0675">Receptor</keyword>
<dbReference type="Pfam" id="PF13516">
    <property type="entry name" value="LRR_6"/>
    <property type="match status" value="1"/>
</dbReference>
<dbReference type="PANTHER" id="PTHR48053:SF22">
    <property type="entry name" value="MDIS1-INTERACTING RECEPTOR LIKE KINASE 2-LIKE"/>
    <property type="match status" value="1"/>
</dbReference>
<dbReference type="HOGENOM" id="CLU_000288_22_9_1"/>
<dbReference type="InterPro" id="IPR001611">
    <property type="entry name" value="Leu-rich_rpt"/>
</dbReference>
<keyword evidence="8" id="KW-1133">Transmembrane helix</keyword>
<dbReference type="Pfam" id="PF08263">
    <property type="entry name" value="LRRNT_2"/>
    <property type="match status" value="1"/>
</dbReference>
<sequence>MFYQMLNAILQVLLIAQMIHGQSDKEVLLELKNFLQAQNPINRGAYISWSESEASPCHWKGVGCDDAGHVIFLDLSNSNIAGPLFSSFSRLTRLTHLNLSSNSITGELQDDIKHCQSLQHLNISNNLIGGFLDLSRLTKLHTLDVSQNRFQGSIDENFPEICSNLTFLSVSSNSFTGRIDKLFDNCPKLKHVDVSWNSFTGMVWPGIERLREFKANNNNLTGRISPGMFTTGCKLHSLNIAINHLYGTFPSSIGNCSNMKFLSLWENSFHGSIPPGIGSIVGLEELVLASNSFNANIPMELTNCTNLKYLDISDNNFGGTVRDVFGKLTGMRSLLLQENNYTGGITSSGILQLPNLIVLDLCYNQLSGDLPSEISSMKNIKVLMLAENDFTGTIPPSYGQLLRLQVLDLSFNSLSGDIPPDIGNLSSLLLLILVGNQLSGEIPREIGNCTSLLWLNLAGNQLEGQIPPEIANIGSNPSPTFMENRKNPELLESITSKCVAVEWLPSSYPEFNFVQSLMMSQKNCQTIWNRLAMGYDVLPISSPLRTALGYVQLSRNLLSGEIPSAIGTMKNFSLLLLDGNRLSGRLPAEIGRLRLVSLNISSNFISGEIPSEIGYMDSLESLDLSSNNFSGALPASLNQLTKLSKFNVSYNSLLSGNVPSTGQLSTFDEQSFLGDPLLSLHVTTGSSSGSSPRELSSSDIEKHPTKEEIMVTTIAFLAFFIVTLLTREFHGFMYLYFIVSRKVVNCMILHNRNAR</sequence>
<evidence type="ECO:0000256" key="10">
    <source>
        <dbReference type="ARBA" id="ARBA00023170"/>
    </source>
</evidence>
<evidence type="ECO:0000259" key="12">
    <source>
        <dbReference type="Pfam" id="PF08263"/>
    </source>
</evidence>
<comment type="subcellular location">
    <subcellularLocation>
        <location evidence="1">Membrane</location>
        <topology evidence="1">Single-pass membrane protein</topology>
    </subcellularLocation>
</comment>
<dbReference type="InterPro" id="IPR032675">
    <property type="entry name" value="LRR_dom_sf"/>
</dbReference>
<keyword evidence="6" id="KW-0547">Nucleotide-binding</keyword>
<evidence type="ECO:0000313" key="14">
    <source>
        <dbReference type="Proteomes" id="UP000032180"/>
    </source>
</evidence>
<reference evidence="14" key="2">
    <citation type="submission" date="2013-12" db="EMBL/GenBank/DDBJ databases">
        <authorList>
            <person name="Yu Y."/>
            <person name="Lee S."/>
            <person name="de Baynast K."/>
            <person name="Wissotski M."/>
            <person name="Liu L."/>
            <person name="Talag J."/>
            <person name="Goicoechea J."/>
            <person name="Angelova A."/>
            <person name="Jetty R."/>
            <person name="Kudrna D."/>
            <person name="Golser W."/>
            <person name="Rivera L."/>
            <person name="Zhang J."/>
            <person name="Wing R."/>
        </authorList>
    </citation>
    <scope>NUCLEOTIDE SEQUENCE</scope>
</reference>
<reference evidence="13" key="3">
    <citation type="submission" date="2015-04" db="UniProtKB">
        <authorList>
            <consortium name="EnsemblPlants"/>
        </authorList>
    </citation>
    <scope>IDENTIFICATION</scope>
</reference>
<dbReference type="SUPFAM" id="SSF52058">
    <property type="entry name" value="L domain-like"/>
    <property type="match status" value="1"/>
</dbReference>
<evidence type="ECO:0000256" key="5">
    <source>
        <dbReference type="ARBA" id="ARBA00022737"/>
    </source>
</evidence>
<evidence type="ECO:0000256" key="3">
    <source>
        <dbReference type="ARBA" id="ARBA00022692"/>
    </source>
</evidence>
<evidence type="ECO:0000256" key="11">
    <source>
        <dbReference type="SAM" id="SignalP"/>
    </source>
</evidence>
<dbReference type="InterPro" id="IPR051716">
    <property type="entry name" value="Plant_RL_S/T_kinase"/>
</dbReference>
<dbReference type="InterPro" id="IPR003591">
    <property type="entry name" value="Leu-rich_rpt_typical-subtyp"/>
</dbReference>
<dbReference type="Proteomes" id="UP000032180">
    <property type="component" value="Chromosome 8"/>
</dbReference>